<evidence type="ECO:0000259" key="1">
    <source>
        <dbReference type="Pfam" id="PF00078"/>
    </source>
</evidence>
<dbReference type="eggNOG" id="KOG0017">
    <property type="taxonomic scope" value="Eukaryota"/>
</dbReference>
<dbReference type="InterPro" id="IPR043128">
    <property type="entry name" value="Rev_trsase/Diguanyl_cyclase"/>
</dbReference>
<dbReference type="InterPro" id="IPR053134">
    <property type="entry name" value="RNA-dir_DNA_polymerase"/>
</dbReference>
<protein>
    <submittedName>
        <fullName evidence="2">GL17203</fullName>
    </submittedName>
</protein>
<dbReference type="EMBL" id="CH479337">
    <property type="protein sequence ID" value="EDW26952.1"/>
    <property type="molecule type" value="Genomic_DNA"/>
</dbReference>
<dbReference type="AlphaFoldDB" id="B4HCI6"/>
<proteinExistence type="predicted"/>
<dbReference type="PANTHER" id="PTHR24559">
    <property type="entry name" value="TRANSPOSON TY3-I GAG-POL POLYPROTEIN"/>
    <property type="match status" value="1"/>
</dbReference>
<gene>
    <name evidence="2" type="primary">Dper\GL17203</name>
    <name evidence="2" type="ORF">Dper_GL17203</name>
</gene>
<reference evidence="2 3" key="1">
    <citation type="journal article" date="2007" name="Nature">
        <title>Evolution of genes and genomes on the Drosophila phylogeny.</title>
        <authorList>
            <consortium name="Drosophila 12 Genomes Consortium"/>
            <person name="Clark A.G."/>
            <person name="Eisen M.B."/>
            <person name="Smith D.R."/>
            <person name="Bergman C.M."/>
            <person name="Oliver B."/>
            <person name="Markow T.A."/>
            <person name="Kaufman T.C."/>
            <person name="Kellis M."/>
            <person name="Gelbart W."/>
            <person name="Iyer V.N."/>
            <person name="Pollard D.A."/>
            <person name="Sackton T.B."/>
            <person name="Larracuente A.M."/>
            <person name="Singh N.D."/>
            <person name="Abad J.P."/>
            <person name="Abt D.N."/>
            <person name="Adryan B."/>
            <person name="Aguade M."/>
            <person name="Akashi H."/>
            <person name="Anderson W.W."/>
            <person name="Aquadro C.F."/>
            <person name="Ardell D.H."/>
            <person name="Arguello R."/>
            <person name="Artieri C.G."/>
            <person name="Barbash D.A."/>
            <person name="Barker D."/>
            <person name="Barsanti P."/>
            <person name="Batterham P."/>
            <person name="Batzoglou S."/>
            <person name="Begun D."/>
            <person name="Bhutkar A."/>
            <person name="Blanco E."/>
            <person name="Bosak S.A."/>
            <person name="Bradley R.K."/>
            <person name="Brand A.D."/>
            <person name="Brent M.R."/>
            <person name="Brooks A.N."/>
            <person name="Brown R.H."/>
            <person name="Butlin R.K."/>
            <person name="Caggese C."/>
            <person name="Calvi B.R."/>
            <person name="Bernardo de Carvalho A."/>
            <person name="Caspi A."/>
            <person name="Castrezana S."/>
            <person name="Celniker S.E."/>
            <person name="Chang J.L."/>
            <person name="Chapple C."/>
            <person name="Chatterji S."/>
            <person name="Chinwalla A."/>
            <person name="Civetta A."/>
            <person name="Clifton S.W."/>
            <person name="Comeron J.M."/>
            <person name="Costello J.C."/>
            <person name="Coyne J.A."/>
            <person name="Daub J."/>
            <person name="David R.G."/>
            <person name="Delcher A.L."/>
            <person name="Delehaunty K."/>
            <person name="Do C.B."/>
            <person name="Ebling H."/>
            <person name="Edwards K."/>
            <person name="Eickbush T."/>
            <person name="Evans J.D."/>
            <person name="Filipski A."/>
            <person name="Findeiss S."/>
            <person name="Freyhult E."/>
            <person name="Fulton L."/>
            <person name="Fulton R."/>
            <person name="Garcia A.C."/>
            <person name="Gardiner A."/>
            <person name="Garfield D.A."/>
            <person name="Garvin B.E."/>
            <person name="Gibson G."/>
            <person name="Gilbert D."/>
            <person name="Gnerre S."/>
            <person name="Godfrey J."/>
            <person name="Good R."/>
            <person name="Gotea V."/>
            <person name="Gravely B."/>
            <person name="Greenberg A.J."/>
            <person name="Griffiths-Jones S."/>
            <person name="Gross S."/>
            <person name="Guigo R."/>
            <person name="Gustafson E.A."/>
            <person name="Haerty W."/>
            <person name="Hahn M.W."/>
            <person name="Halligan D.L."/>
            <person name="Halpern A.L."/>
            <person name="Halter G.M."/>
            <person name="Han M.V."/>
            <person name="Heger A."/>
            <person name="Hillier L."/>
            <person name="Hinrichs A.S."/>
            <person name="Holmes I."/>
            <person name="Hoskins R.A."/>
            <person name="Hubisz M.J."/>
            <person name="Hultmark D."/>
            <person name="Huntley M.A."/>
            <person name="Jaffe D.B."/>
            <person name="Jagadeeshan S."/>
            <person name="Jeck W.R."/>
            <person name="Johnson J."/>
            <person name="Jones C.D."/>
            <person name="Jordan W.C."/>
            <person name="Karpen G.H."/>
            <person name="Kataoka E."/>
            <person name="Keightley P.D."/>
            <person name="Kheradpour P."/>
            <person name="Kirkness E.F."/>
            <person name="Koerich L.B."/>
            <person name="Kristiansen K."/>
            <person name="Kudrna D."/>
            <person name="Kulathinal R.J."/>
            <person name="Kumar S."/>
            <person name="Kwok R."/>
            <person name="Lander E."/>
            <person name="Langley C.H."/>
            <person name="Lapoint R."/>
            <person name="Lazzaro B.P."/>
            <person name="Lee S.J."/>
            <person name="Levesque L."/>
            <person name="Li R."/>
            <person name="Lin C.F."/>
            <person name="Lin M.F."/>
            <person name="Lindblad-Toh K."/>
            <person name="Llopart A."/>
            <person name="Long M."/>
            <person name="Low L."/>
            <person name="Lozovsky E."/>
            <person name="Lu J."/>
            <person name="Luo M."/>
            <person name="Machado C.A."/>
            <person name="Makalowski W."/>
            <person name="Marzo M."/>
            <person name="Matsuda M."/>
            <person name="Matzkin L."/>
            <person name="McAllister B."/>
            <person name="McBride C.S."/>
            <person name="McKernan B."/>
            <person name="McKernan K."/>
            <person name="Mendez-Lago M."/>
            <person name="Minx P."/>
            <person name="Mollenhauer M.U."/>
            <person name="Montooth K."/>
            <person name="Mount S.M."/>
            <person name="Mu X."/>
            <person name="Myers E."/>
            <person name="Negre B."/>
            <person name="Newfeld S."/>
            <person name="Nielsen R."/>
            <person name="Noor M.A."/>
            <person name="O'Grady P."/>
            <person name="Pachter L."/>
            <person name="Papaceit M."/>
            <person name="Parisi M.J."/>
            <person name="Parisi M."/>
            <person name="Parts L."/>
            <person name="Pedersen J.S."/>
            <person name="Pesole G."/>
            <person name="Phillippy A.M."/>
            <person name="Ponting C.P."/>
            <person name="Pop M."/>
            <person name="Porcelli D."/>
            <person name="Powell J.R."/>
            <person name="Prohaska S."/>
            <person name="Pruitt K."/>
            <person name="Puig M."/>
            <person name="Quesneville H."/>
            <person name="Ram K.R."/>
            <person name="Rand D."/>
            <person name="Rasmussen M.D."/>
            <person name="Reed L.K."/>
            <person name="Reenan R."/>
            <person name="Reily A."/>
            <person name="Remington K.A."/>
            <person name="Rieger T.T."/>
            <person name="Ritchie M.G."/>
            <person name="Robin C."/>
            <person name="Rogers Y.H."/>
            <person name="Rohde C."/>
            <person name="Rozas J."/>
            <person name="Rubenfield M.J."/>
            <person name="Ruiz A."/>
            <person name="Russo S."/>
            <person name="Salzberg S.L."/>
            <person name="Sanchez-Gracia A."/>
            <person name="Saranga D.J."/>
            <person name="Sato H."/>
            <person name="Schaeffer S.W."/>
            <person name="Schatz M.C."/>
            <person name="Schlenke T."/>
            <person name="Schwartz R."/>
            <person name="Segarra C."/>
            <person name="Singh R.S."/>
            <person name="Sirot L."/>
            <person name="Sirota M."/>
            <person name="Sisneros N.B."/>
            <person name="Smith C.D."/>
            <person name="Smith T.F."/>
            <person name="Spieth J."/>
            <person name="Stage D.E."/>
            <person name="Stark A."/>
            <person name="Stephan W."/>
            <person name="Strausberg R.L."/>
            <person name="Strempel S."/>
            <person name="Sturgill D."/>
            <person name="Sutton G."/>
            <person name="Sutton G.G."/>
            <person name="Tao W."/>
            <person name="Teichmann S."/>
            <person name="Tobari Y.N."/>
            <person name="Tomimura Y."/>
            <person name="Tsolas J.M."/>
            <person name="Valente V.L."/>
            <person name="Venter E."/>
            <person name="Venter J.C."/>
            <person name="Vicario S."/>
            <person name="Vieira F.G."/>
            <person name="Vilella A.J."/>
            <person name="Villasante A."/>
            <person name="Walenz B."/>
            <person name="Wang J."/>
            <person name="Wasserman M."/>
            <person name="Watts T."/>
            <person name="Wilson D."/>
            <person name="Wilson R.K."/>
            <person name="Wing R.A."/>
            <person name="Wolfner M.F."/>
            <person name="Wong A."/>
            <person name="Wong G.K."/>
            <person name="Wu C.I."/>
            <person name="Wu G."/>
            <person name="Yamamoto D."/>
            <person name="Yang H.P."/>
            <person name="Yang S.P."/>
            <person name="Yorke J.A."/>
            <person name="Yoshida K."/>
            <person name="Zdobnov E."/>
            <person name="Zhang P."/>
            <person name="Zhang Y."/>
            <person name="Zimin A.V."/>
            <person name="Baldwin J."/>
            <person name="Abdouelleil A."/>
            <person name="Abdulkadir J."/>
            <person name="Abebe A."/>
            <person name="Abera B."/>
            <person name="Abreu J."/>
            <person name="Acer S.C."/>
            <person name="Aftuck L."/>
            <person name="Alexander A."/>
            <person name="An P."/>
            <person name="Anderson E."/>
            <person name="Anderson S."/>
            <person name="Arachi H."/>
            <person name="Azer M."/>
            <person name="Bachantsang P."/>
            <person name="Barry A."/>
            <person name="Bayul T."/>
            <person name="Berlin A."/>
            <person name="Bessette D."/>
            <person name="Bloom T."/>
            <person name="Blye J."/>
            <person name="Boguslavskiy L."/>
            <person name="Bonnet C."/>
            <person name="Boukhgalter B."/>
            <person name="Bourzgui I."/>
            <person name="Brown A."/>
            <person name="Cahill P."/>
            <person name="Channer S."/>
            <person name="Cheshatsang Y."/>
            <person name="Chuda L."/>
            <person name="Citroen M."/>
            <person name="Collymore A."/>
            <person name="Cooke P."/>
            <person name="Costello M."/>
            <person name="D'Aco K."/>
            <person name="Daza R."/>
            <person name="De Haan G."/>
            <person name="DeGray S."/>
            <person name="DeMaso C."/>
            <person name="Dhargay N."/>
            <person name="Dooley K."/>
            <person name="Dooley E."/>
            <person name="Doricent M."/>
            <person name="Dorje P."/>
            <person name="Dorjee K."/>
            <person name="Dupes A."/>
            <person name="Elong R."/>
            <person name="Falk J."/>
            <person name="Farina A."/>
            <person name="Faro S."/>
            <person name="Ferguson D."/>
            <person name="Fisher S."/>
            <person name="Foley C.D."/>
            <person name="Franke A."/>
            <person name="Friedrich D."/>
            <person name="Gadbois L."/>
            <person name="Gearin G."/>
            <person name="Gearin C.R."/>
            <person name="Giannoukos G."/>
            <person name="Goode T."/>
            <person name="Graham J."/>
            <person name="Grandbois E."/>
            <person name="Grewal S."/>
            <person name="Gyaltsen K."/>
            <person name="Hafez N."/>
            <person name="Hagos B."/>
            <person name="Hall J."/>
            <person name="Henson C."/>
            <person name="Hollinger A."/>
            <person name="Honan T."/>
            <person name="Huard M.D."/>
            <person name="Hughes L."/>
            <person name="Hurhula B."/>
            <person name="Husby M.E."/>
            <person name="Kamat A."/>
            <person name="Kanga B."/>
            <person name="Kashin S."/>
            <person name="Khazanovich D."/>
            <person name="Kisner P."/>
            <person name="Lance K."/>
            <person name="Lara M."/>
            <person name="Lee W."/>
            <person name="Lennon N."/>
            <person name="Letendre F."/>
            <person name="LeVine R."/>
            <person name="Lipovsky A."/>
            <person name="Liu X."/>
            <person name="Liu J."/>
            <person name="Liu S."/>
            <person name="Lokyitsang T."/>
            <person name="Lokyitsang Y."/>
            <person name="Lubonja R."/>
            <person name="Lui A."/>
            <person name="MacDonald P."/>
            <person name="Magnisalis V."/>
            <person name="Maru K."/>
            <person name="Matthews C."/>
            <person name="McCusker W."/>
            <person name="McDonough S."/>
            <person name="Mehta T."/>
            <person name="Meldrim J."/>
            <person name="Meneus L."/>
            <person name="Mihai O."/>
            <person name="Mihalev A."/>
            <person name="Mihova T."/>
            <person name="Mittelman R."/>
            <person name="Mlenga V."/>
            <person name="Montmayeur A."/>
            <person name="Mulrain L."/>
            <person name="Navidi A."/>
            <person name="Naylor J."/>
            <person name="Negash T."/>
            <person name="Nguyen T."/>
            <person name="Nguyen N."/>
            <person name="Nicol R."/>
            <person name="Norbu C."/>
            <person name="Norbu N."/>
            <person name="Novod N."/>
            <person name="O'Neill B."/>
            <person name="Osman S."/>
            <person name="Markiewicz E."/>
            <person name="Oyono O.L."/>
            <person name="Patti C."/>
            <person name="Phunkhang P."/>
            <person name="Pierre F."/>
            <person name="Priest M."/>
            <person name="Raghuraman S."/>
            <person name="Rege F."/>
            <person name="Reyes R."/>
            <person name="Rise C."/>
            <person name="Rogov P."/>
            <person name="Ross K."/>
            <person name="Ryan E."/>
            <person name="Settipalli S."/>
            <person name="Shea T."/>
            <person name="Sherpa N."/>
            <person name="Shi L."/>
            <person name="Shih D."/>
            <person name="Sparrow T."/>
            <person name="Spaulding J."/>
            <person name="Stalker J."/>
            <person name="Stange-Thomann N."/>
            <person name="Stavropoulos S."/>
            <person name="Stone C."/>
            <person name="Strader C."/>
            <person name="Tesfaye S."/>
            <person name="Thomson T."/>
            <person name="Thoulutsang Y."/>
            <person name="Thoulutsang D."/>
            <person name="Topham K."/>
            <person name="Topping I."/>
            <person name="Tsamla T."/>
            <person name="Vassiliev H."/>
            <person name="Vo A."/>
            <person name="Wangchuk T."/>
            <person name="Wangdi T."/>
            <person name="Weiand M."/>
            <person name="Wilkinson J."/>
            <person name="Wilson A."/>
            <person name="Yadav S."/>
            <person name="Young G."/>
            <person name="Yu Q."/>
            <person name="Zembek L."/>
            <person name="Zhong D."/>
            <person name="Zimmer A."/>
            <person name="Zwirko Z."/>
            <person name="Jaffe D.B."/>
            <person name="Alvarez P."/>
            <person name="Brockman W."/>
            <person name="Butler J."/>
            <person name="Chin C."/>
            <person name="Gnerre S."/>
            <person name="Grabherr M."/>
            <person name="Kleber M."/>
            <person name="Mauceli E."/>
            <person name="MacCallum I."/>
        </authorList>
    </citation>
    <scope>NUCLEOTIDE SEQUENCE [LARGE SCALE GENOMIC DNA]</scope>
    <source>
        <strain evidence="3">MSH-3 / Tucson 14011-0111.49</strain>
    </source>
</reference>
<dbReference type="CDD" id="cd01647">
    <property type="entry name" value="RT_LTR"/>
    <property type="match status" value="1"/>
</dbReference>
<evidence type="ECO:0000313" key="2">
    <source>
        <dbReference type="EMBL" id="EDW26952.1"/>
    </source>
</evidence>
<name>B4HCI6_DROPE</name>
<dbReference type="Pfam" id="PF00078">
    <property type="entry name" value="RVT_1"/>
    <property type="match status" value="1"/>
</dbReference>
<dbReference type="InterPro" id="IPR000477">
    <property type="entry name" value="RT_dom"/>
</dbReference>
<feature type="domain" description="Reverse transcriptase" evidence="1">
    <location>
        <begin position="4"/>
        <end position="72"/>
    </location>
</feature>
<dbReference type="STRING" id="7234.B4HCI6"/>
<dbReference type="Gene3D" id="3.30.70.270">
    <property type="match status" value="1"/>
</dbReference>
<sequence>MKAKTSSGWRACGDYRKLNAIAVPDRYQIPHIHDFADRLYGKSVFTTLDFERAYYQIPMAKEDIEKTAVCTPFA</sequence>
<dbReference type="GO" id="GO:0071897">
    <property type="term" value="P:DNA biosynthetic process"/>
    <property type="evidence" value="ECO:0007669"/>
    <property type="project" value="UniProtKB-ARBA"/>
</dbReference>
<dbReference type="InterPro" id="IPR043502">
    <property type="entry name" value="DNA/RNA_pol_sf"/>
</dbReference>
<dbReference type="PANTHER" id="PTHR24559:SF444">
    <property type="entry name" value="REVERSE TRANSCRIPTASE DOMAIN-CONTAINING PROTEIN"/>
    <property type="match status" value="1"/>
</dbReference>
<dbReference type="SUPFAM" id="SSF56672">
    <property type="entry name" value="DNA/RNA polymerases"/>
    <property type="match status" value="1"/>
</dbReference>
<accession>B4HCI6</accession>
<dbReference type="HOGENOM" id="CLU_000384_42_10_1"/>
<dbReference type="OMA" id="FERAYYQ"/>
<dbReference type="PhylomeDB" id="B4HCI6"/>
<organism evidence="3">
    <name type="scientific">Drosophila persimilis</name>
    <name type="common">Fruit fly</name>
    <dbReference type="NCBI Taxonomy" id="7234"/>
    <lineage>
        <taxon>Eukaryota</taxon>
        <taxon>Metazoa</taxon>
        <taxon>Ecdysozoa</taxon>
        <taxon>Arthropoda</taxon>
        <taxon>Hexapoda</taxon>
        <taxon>Insecta</taxon>
        <taxon>Pterygota</taxon>
        <taxon>Neoptera</taxon>
        <taxon>Endopterygota</taxon>
        <taxon>Diptera</taxon>
        <taxon>Brachycera</taxon>
        <taxon>Muscomorpha</taxon>
        <taxon>Ephydroidea</taxon>
        <taxon>Drosophilidae</taxon>
        <taxon>Drosophila</taxon>
        <taxon>Sophophora</taxon>
    </lineage>
</organism>
<evidence type="ECO:0000313" key="3">
    <source>
        <dbReference type="Proteomes" id="UP000008744"/>
    </source>
</evidence>
<keyword evidence="3" id="KW-1185">Reference proteome</keyword>
<dbReference type="Proteomes" id="UP000008744">
    <property type="component" value="Unassembled WGS sequence"/>
</dbReference>